<name>A0A1P8WLU6_9PLAN</name>
<accession>A0A1P8WLU6</accession>
<dbReference type="PRINTS" id="PR00080">
    <property type="entry name" value="SDRFAMILY"/>
</dbReference>
<dbReference type="AlphaFoldDB" id="A0A1P8WLU6"/>
<dbReference type="InterPro" id="IPR002347">
    <property type="entry name" value="SDR_fam"/>
</dbReference>
<reference evidence="4 5" key="1">
    <citation type="journal article" date="2016" name="Front. Microbiol.">
        <title>Fuerstia marisgermanicae gen. nov., sp. nov., an Unusual Member of the Phylum Planctomycetes from the German Wadden Sea.</title>
        <authorList>
            <person name="Kohn T."/>
            <person name="Heuer A."/>
            <person name="Jogler M."/>
            <person name="Vollmers J."/>
            <person name="Boedeker C."/>
            <person name="Bunk B."/>
            <person name="Rast P."/>
            <person name="Borchert D."/>
            <person name="Glockner I."/>
            <person name="Freese H.M."/>
            <person name="Klenk H.P."/>
            <person name="Overmann J."/>
            <person name="Kaster A.K."/>
            <person name="Rohde M."/>
            <person name="Wiegand S."/>
            <person name="Jogler C."/>
        </authorList>
    </citation>
    <scope>NUCLEOTIDE SEQUENCE [LARGE SCALE GENOMIC DNA]</scope>
    <source>
        <strain evidence="4 5">NH11</strain>
    </source>
</reference>
<dbReference type="KEGG" id="fmr:Fuma_04680"/>
<evidence type="ECO:0000313" key="4">
    <source>
        <dbReference type="EMBL" id="APZ95028.1"/>
    </source>
</evidence>
<dbReference type="Proteomes" id="UP000187735">
    <property type="component" value="Chromosome"/>
</dbReference>
<dbReference type="PIRSF" id="PIRSF000126">
    <property type="entry name" value="11-beta-HSD1"/>
    <property type="match status" value="1"/>
</dbReference>
<dbReference type="OrthoDB" id="151996at2"/>
<evidence type="ECO:0000256" key="3">
    <source>
        <dbReference type="RuleBase" id="RU000363"/>
    </source>
</evidence>
<dbReference type="PANTHER" id="PTHR44196">
    <property type="entry name" value="DEHYDROGENASE/REDUCTASE SDR FAMILY MEMBER 7B"/>
    <property type="match status" value="1"/>
</dbReference>
<dbReference type="Pfam" id="PF00106">
    <property type="entry name" value="adh_short"/>
    <property type="match status" value="1"/>
</dbReference>
<dbReference type="SUPFAM" id="SSF51735">
    <property type="entry name" value="NAD(P)-binding Rossmann-fold domains"/>
    <property type="match status" value="1"/>
</dbReference>
<proteinExistence type="inferred from homology"/>
<evidence type="ECO:0000313" key="5">
    <source>
        <dbReference type="Proteomes" id="UP000187735"/>
    </source>
</evidence>
<keyword evidence="2 4" id="KW-0560">Oxidoreductase</keyword>
<dbReference type="PRINTS" id="PR00081">
    <property type="entry name" value="GDHRDH"/>
</dbReference>
<gene>
    <name evidence="4" type="primary">fabG_8</name>
    <name evidence="4" type="ORF">Fuma_04680</name>
</gene>
<comment type="similarity">
    <text evidence="1 3">Belongs to the short-chain dehydrogenases/reductases (SDR) family.</text>
</comment>
<protein>
    <submittedName>
        <fullName evidence="4">3-oxoacyl-[acyl-carrier-protein] reductase FabG</fullName>
        <ecNumber evidence="4">1.1.1.100</ecNumber>
    </submittedName>
</protein>
<evidence type="ECO:0000256" key="1">
    <source>
        <dbReference type="ARBA" id="ARBA00006484"/>
    </source>
</evidence>
<dbReference type="CDD" id="cd05233">
    <property type="entry name" value="SDR_c"/>
    <property type="match status" value="1"/>
</dbReference>
<dbReference type="GO" id="GO:0004316">
    <property type="term" value="F:3-oxoacyl-[acyl-carrier-protein] reductase (NADPH) activity"/>
    <property type="evidence" value="ECO:0007669"/>
    <property type="project" value="UniProtKB-EC"/>
</dbReference>
<evidence type="ECO:0000256" key="2">
    <source>
        <dbReference type="ARBA" id="ARBA00023002"/>
    </source>
</evidence>
<organism evidence="4 5">
    <name type="scientific">Fuerstiella marisgermanici</name>
    <dbReference type="NCBI Taxonomy" id="1891926"/>
    <lineage>
        <taxon>Bacteria</taxon>
        <taxon>Pseudomonadati</taxon>
        <taxon>Planctomycetota</taxon>
        <taxon>Planctomycetia</taxon>
        <taxon>Planctomycetales</taxon>
        <taxon>Planctomycetaceae</taxon>
        <taxon>Fuerstiella</taxon>
    </lineage>
</organism>
<dbReference type="EMBL" id="CP017641">
    <property type="protein sequence ID" value="APZ95028.1"/>
    <property type="molecule type" value="Genomic_DNA"/>
</dbReference>
<dbReference type="InterPro" id="IPR020904">
    <property type="entry name" value="Sc_DH/Rdtase_CS"/>
</dbReference>
<dbReference type="InterPro" id="IPR036291">
    <property type="entry name" value="NAD(P)-bd_dom_sf"/>
</dbReference>
<dbReference type="EC" id="1.1.1.100" evidence="4"/>
<dbReference type="Gene3D" id="3.40.50.720">
    <property type="entry name" value="NAD(P)-binding Rossmann-like Domain"/>
    <property type="match status" value="1"/>
</dbReference>
<dbReference type="PROSITE" id="PS00061">
    <property type="entry name" value="ADH_SHORT"/>
    <property type="match status" value="1"/>
</dbReference>
<sequence>MTLHDRIVIITGASAGIGREIAHRLAKEKAALVIAARSEDKLQQLADELSANGCRVLVARADVSDPNDLSDLVDKTLAKFGRIDVLVNNAGVECFDYFERLETDDIIQTIETNLTSAILLTRMVIPHMLQQKSGAIINMASTAGKHCPAYESVYGATKAGLVAFTQGLRGEYLEHGITATAICPGFTKSGGIYDRMVAASGKKASGALGSTTATAVAGAVVKAIQSGHPEQIVNWPPVRPALILREMFPRLGEMLVTAVSKKFVKRAVDAKQK</sequence>
<keyword evidence="5" id="KW-1185">Reference proteome</keyword>
<dbReference type="RefSeq" id="WP_077026246.1">
    <property type="nucleotide sequence ID" value="NZ_CP017641.1"/>
</dbReference>
<dbReference type="PANTHER" id="PTHR44196:SF1">
    <property type="entry name" value="DEHYDROGENASE_REDUCTASE SDR FAMILY MEMBER 7B"/>
    <property type="match status" value="1"/>
</dbReference>
<dbReference type="GO" id="GO:0016020">
    <property type="term" value="C:membrane"/>
    <property type="evidence" value="ECO:0007669"/>
    <property type="project" value="TreeGrafter"/>
</dbReference>